<reference evidence="1 2" key="1">
    <citation type="submission" date="2016-10" db="EMBL/GenBank/DDBJ databases">
        <authorList>
            <person name="de Groot N.N."/>
        </authorList>
    </citation>
    <scope>NUCLEOTIDE SEQUENCE [LARGE SCALE GENOMIC DNA]</scope>
    <source>
        <strain evidence="1 2">CGMCC 1.10959</strain>
    </source>
</reference>
<dbReference type="Proteomes" id="UP000182466">
    <property type="component" value="Unassembled WGS sequence"/>
</dbReference>
<name>A0A1I7EC97_9RHOB</name>
<dbReference type="Gene3D" id="3.40.50.150">
    <property type="entry name" value="Vaccinia Virus protein VP39"/>
    <property type="match status" value="1"/>
</dbReference>
<organism evidence="1 2">
    <name type="scientific">Sedimentitalea nanhaiensis</name>
    <dbReference type="NCBI Taxonomy" id="999627"/>
    <lineage>
        <taxon>Bacteria</taxon>
        <taxon>Pseudomonadati</taxon>
        <taxon>Pseudomonadota</taxon>
        <taxon>Alphaproteobacteria</taxon>
        <taxon>Rhodobacterales</taxon>
        <taxon>Paracoccaceae</taxon>
        <taxon>Sedimentitalea</taxon>
    </lineage>
</organism>
<dbReference type="InterPro" id="IPR029063">
    <property type="entry name" value="SAM-dependent_MTases_sf"/>
</dbReference>
<dbReference type="OrthoDB" id="7445868at2"/>
<evidence type="ECO:0000313" key="1">
    <source>
        <dbReference type="EMBL" id="SFU21567.1"/>
    </source>
</evidence>
<keyword evidence="2" id="KW-1185">Reference proteome</keyword>
<protein>
    <recommendedName>
        <fullName evidence="3">Methyltransferase domain-containing protein</fullName>
    </recommendedName>
</protein>
<evidence type="ECO:0008006" key="3">
    <source>
        <dbReference type="Google" id="ProtNLM"/>
    </source>
</evidence>
<evidence type="ECO:0000313" key="2">
    <source>
        <dbReference type="Proteomes" id="UP000182466"/>
    </source>
</evidence>
<accession>A0A1I7EC97</accession>
<sequence length="201" mass="22797">MTVQPKHALRPQLTMPPDAAELVARVYGQAETILEYGSGGSTVLAAELPDKHITTVESDRSWVRRMRRWFQNCPPAQGTTVDVIWANIGETTDWGHPADDSAWRRFANYPLAVWQRDDFRHPDAVLVDGRFRIGCALATAFSITRPVTLLFDDYTRHKGFRQVEEFIGKPTLTGRMAEFCVNPVAIPANRLLHITKFMFRA</sequence>
<gene>
    <name evidence="1" type="ORF">SAMN05216236_1639</name>
</gene>
<dbReference type="AlphaFoldDB" id="A0A1I7EC97"/>
<dbReference type="RefSeq" id="WP_027261087.1">
    <property type="nucleotide sequence ID" value="NZ_FPAW01000063.1"/>
</dbReference>
<dbReference type="eggNOG" id="COG3914">
    <property type="taxonomic scope" value="Bacteria"/>
</dbReference>
<proteinExistence type="predicted"/>
<dbReference type="STRING" id="999627.SAMN05216236_1639"/>
<dbReference type="EMBL" id="FPAW01000063">
    <property type="protein sequence ID" value="SFU21567.1"/>
    <property type="molecule type" value="Genomic_DNA"/>
</dbReference>
<dbReference type="SUPFAM" id="SSF53335">
    <property type="entry name" value="S-adenosyl-L-methionine-dependent methyltransferases"/>
    <property type="match status" value="1"/>
</dbReference>